<proteinExistence type="predicted"/>
<dbReference type="Pfam" id="PF17765">
    <property type="entry name" value="MLTR_LBD"/>
    <property type="match status" value="1"/>
</dbReference>
<dbReference type="Proteomes" id="UP000509303">
    <property type="component" value="Chromosome"/>
</dbReference>
<dbReference type="SUPFAM" id="SSF47413">
    <property type="entry name" value="lambda repressor-like DNA-binding domains"/>
    <property type="match status" value="1"/>
</dbReference>
<dbReference type="RefSeq" id="WP_176162013.1">
    <property type="nucleotide sequence ID" value="NZ_CP054929.1"/>
</dbReference>
<dbReference type="GO" id="GO:0003677">
    <property type="term" value="F:DNA binding"/>
    <property type="evidence" value="ECO:0007669"/>
    <property type="project" value="InterPro"/>
</dbReference>
<dbReference type="AlphaFoldDB" id="A0A7H8N8Z9"/>
<reference evidence="2 3" key="1">
    <citation type="submission" date="2020-06" db="EMBL/GenBank/DDBJ databases">
        <title>Genome mining for natural products.</title>
        <authorList>
            <person name="Zhang B."/>
            <person name="Shi J."/>
            <person name="Ge H."/>
        </authorList>
    </citation>
    <scope>NUCLEOTIDE SEQUENCE [LARGE SCALE GENOMIC DNA]</scope>
    <source>
        <strain evidence="2 3">NA00687</strain>
    </source>
</reference>
<dbReference type="Gene3D" id="3.30.450.180">
    <property type="match status" value="1"/>
</dbReference>
<evidence type="ECO:0000259" key="1">
    <source>
        <dbReference type="PROSITE" id="PS50943"/>
    </source>
</evidence>
<keyword evidence="3" id="KW-1185">Reference proteome</keyword>
<gene>
    <name evidence="2" type="ORF">HUT08_12825</name>
</gene>
<dbReference type="SMART" id="SM00530">
    <property type="entry name" value="HTH_XRE"/>
    <property type="match status" value="1"/>
</dbReference>
<dbReference type="InterPro" id="IPR001387">
    <property type="entry name" value="Cro/C1-type_HTH"/>
</dbReference>
<dbReference type="PROSITE" id="PS50943">
    <property type="entry name" value="HTH_CROC1"/>
    <property type="match status" value="1"/>
</dbReference>
<dbReference type="Gene3D" id="1.10.260.40">
    <property type="entry name" value="lambda repressor-like DNA-binding domains"/>
    <property type="match status" value="1"/>
</dbReference>
<protein>
    <submittedName>
        <fullName evidence="2">Helix-turn-helix domain-containing protein</fullName>
    </submittedName>
</protein>
<accession>A0A7H8N8Z9</accession>
<dbReference type="InterPro" id="IPR041413">
    <property type="entry name" value="MLTR_LBD"/>
</dbReference>
<organism evidence="2 3">
    <name type="scientific">Streptomyces buecherae</name>
    <dbReference type="NCBI Taxonomy" id="2763006"/>
    <lineage>
        <taxon>Bacteria</taxon>
        <taxon>Bacillati</taxon>
        <taxon>Actinomycetota</taxon>
        <taxon>Actinomycetes</taxon>
        <taxon>Kitasatosporales</taxon>
        <taxon>Streptomycetaceae</taxon>
        <taxon>Streptomyces</taxon>
    </lineage>
</organism>
<evidence type="ECO:0000313" key="2">
    <source>
        <dbReference type="EMBL" id="QKW50278.1"/>
    </source>
</evidence>
<dbReference type="PANTHER" id="PTHR35010:SF2">
    <property type="entry name" value="BLL4672 PROTEIN"/>
    <property type="match status" value="1"/>
</dbReference>
<feature type="domain" description="HTH cro/C1-type" evidence="1">
    <location>
        <begin position="34"/>
        <end position="81"/>
    </location>
</feature>
<sequence length="296" mass="31787">MDDRRLGEFLRARRARVRPEDVGLPDAGRRRVPGLRREELALLAGVGVSYYTRLEQGQAHNASPEVLDAIARVLGLDAHGRAHLDHLSGPARRPGPGAGTGPELVLPTTRELLGAVGEVPALVVGRRADVLAWNGPGHALLAGHLDPASPERQDDRPNLARLLFLDPHGRDLYVDRRRKARAMVSNLRHVAGRYPGDARLAALVGELSIGSPEFAALWADHRVHPCEGDVYELRHPVVGSLTVTQQNLPLPRSPGQSLVLVTAAADSTSEHALTLLAQARRRHPAASPAPGPAARA</sequence>
<dbReference type="Pfam" id="PF13560">
    <property type="entry name" value="HTH_31"/>
    <property type="match status" value="1"/>
</dbReference>
<evidence type="ECO:0000313" key="3">
    <source>
        <dbReference type="Proteomes" id="UP000509303"/>
    </source>
</evidence>
<dbReference type="EMBL" id="CP054929">
    <property type="protein sequence ID" value="QKW50278.1"/>
    <property type="molecule type" value="Genomic_DNA"/>
</dbReference>
<name>A0A7H8N8Z9_9ACTN</name>
<dbReference type="CDD" id="cd00093">
    <property type="entry name" value="HTH_XRE"/>
    <property type="match status" value="1"/>
</dbReference>
<dbReference type="PANTHER" id="PTHR35010">
    <property type="entry name" value="BLL4672 PROTEIN-RELATED"/>
    <property type="match status" value="1"/>
</dbReference>
<dbReference type="InterPro" id="IPR010982">
    <property type="entry name" value="Lambda_DNA-bd_dom_sf"/>
</dbReference>